<accession>A0A542DII8</accession>
<name>A0A542DII8_AMYCI</name>
<dbReference type="EMBL" id="VFML01000001">
    <property type="protein sequence ID" value="TQJ02866.1"/>
    <property type="molecule type" value="Genomic_DNA"/>
</dbReference>
<proteinExistence type="predicted"/>
<organism evidence="1 2">
    <name type="scientific">Amycolatopsis cihanbeyliensis</name>
    <dbReference type="NCBI Taxonomy" id="1128664"/>
    <lineage>
        <taxon>Bacteria</taxon>
        <taxon>Bacillati</taxon>
        <taxon>Actinomycetota</taxon>
        <taxon>Actinomycetes</taxon>
        <taxon>Pseudonocardiales</taxon>
        <taxon>Pseudonocardiaceae</taxon>
        <taxon>Amycolatopsis</taxon>
    </lineage>
</organism>
<evidence type="ECO:0000313" key="1">
    <source>
        <dbReference type="EMBL" id="TQJ02866.1"/>
    </source>
</evidence>
<comment type="caution">
    <text evidence="1">The sequence shown here is derived from an EMBL/GenBank/DDBJ whole genome shotgun (WGS) entry which is preliminary data.</text>
</comment>
<dbReference type="AlphaFoldDB" id="A0A542DII8"/>
<dbReference type="OrthoDB" id="3642665at2"/>
<evidence type="ECO:0000313" key="2">
    <source>
        <dbReference type="Proteomes" id="UP000320876"/>
    </source>
</evidence>
<reference evidence="1 2" key="1">
    <citation type="submission" date="2019-06" db="EMBL/GenBank/DDBJ databases">
        <title>Sequencing the genomes of 1000 actinobacteria strains.</title>
        <authorList>
            <person name="Klenk H.-P."/>
        </authorList>
    </citation>
    <scope>NUCLEOTIDE SEQUENCE [LARGE SCALE GENOMIC DNA]</scope>
    <source>
        <strain evidence="1 2">DSM 45679</strain>
    </source>
</reference>
<protein>
    <submittedName>
        <fullName evidence="1">Uncharacterized protein</fullName>
    </submittedName>
</protein>
<keyword evidence="2" id="KW-1185">Reference proteome</keyword>
<gene>
    <name evidence="1" type="ORF">FB471_2614</name>
</gene>
<dbReference type="Proteomes" id="UP000320876">
    <property type="component" value="Unassembled WGS sequence"/>
</dbReference>
<dbReference type="RefSeq" id="WP_141998181.1">
    <property type="nucleotide sequence ID" value="NZ_VFML01000001.1"/>
</dbReference>
<sequence length="114" mass="13302">MSESIGHELTERDRQLVDRVRELRRYLNRDATVRLATRENNGEFTEGLRELGHLLHDLGRDVLIRVNALDGAPFRQVRRCRRPGESEEWCGLPAGAKAMHKDEESWNRSRELKP</sequence>